<accession>A0ABQ0QFS0</accession>
<dbReference type="RefSeq" id="WP_099183149.1">
    <property type="nucleotide sequence ID" value="NZ_BAQW01000015.1"/>
</dbReference>
<reference evidence="1" key="1">
    <citation type="submission" date="2013-04" db="EMBL/GenBank/DDBJ databases">
        <title>The genome sequencing project of 58 acetic acid bacteria.</title>
        <authorList>
            <person name="Okamoto-Kainuma A."/>
            <person name="Ishikawa M."/>
            <person name="Umino S."/>
            <person name="Koizumi Y."/>
            <person name="Shiwa Y."/>
            <person name="Yoshikawa H."/>
            <person name="Matsutani M."/>
            <person name="Matsushita K."/>
        </authorList>
    </citation>
    <scope>NUCLEOTIDE SEQUENCE</scope>
    <source>
        <strain evidence="1">NRIC 0228</strain>
    </source>
</reference>
<name>A0ABQ0QFS0_9PROT</name>
<keyword evidence="2" id="KW-1185">Reference proteome</keyword>
<sequence length="146" mass="17183">MLGDTILERLNRLEINEEIKDGYDGFAYCELSINLSDMILHETSVLNGDVGLLISDTKTNYSYLLESNTNNLKEFTVKKRLDYNFRTRNHDVSDVIFAKTLNGDYAIRDHEDNIWCFDKDHNLIDPEQNYEEFEQAILYMKLKEMI</sequence>
<gene>
    <name evidence="1" type="ORF">AA0228_3043</name>
</gene>
<evidence type="ECO:0000313" key="1">
    <source>
        <dbReference type="EMBL" id="GBR17500.1"/>
    </source>
</evidence>
<organism evidence="1 2">
    <name type="scientific">Gluconobacter frateurii NRIC 0228</name>
    <dbReference type="NCBI Taxonomy" id="1307946"/>
    <lineage>
        <taxon>Bacteria</taxon>
        <taxon>Pseudomonadati</taxon>
        <taxon>Pseudomonadota</taxon>
        <taxon>Alphaproteobacteria</taxon>
        <taxon>Acetobacterales</taxon>
        <taxon>Acetobacteraceae</taxon>
        <taxon>Gluconobacter</taxon>
    </lineage>
</organism>
<dbReference type="Proteomes" id="UP001061070">
    <property type="component" value="Unassembled WGS sequence"/>
</dbReference>
<dbReference type="EMBL" id="BAQW01000015">
    <property type="protein sequence ID" value="GBR17500.1"/>
    <property type="molecule type" value="Genomic_DNA"/>
</dbReference>
<evidence type="ECO:0000313" key="2">
    <source>
        <dbReference type="Proteomes" id="UP001061070"/>
    </source>
</evidence>
<proteinExistence type="predicted"/>
<comment type="caution">
    <text evidence="1">The sequence shown here is derived from an EMBL/GenBank/DDBJ whole genome shotgun (WGS) entry which is preliminary data.</text>
</comment>
<protein>
    <submittedName>
        <fullName evidence="1">Uncharacterized protein</fullName>
    </submittedName>
</protein>